<evidence type="ECO:0000256" key="1">
    <source>
        <dbReference type="ARBA" id="ARBA00008857"/>
    </source>
</evidence>
<protein>
    <submittedName>
        <fullName evidence="6">Site-specific integrase</fullName>
    </submittedName>
</protein>
<dbReference type="Proteomes" id="UP000321722">
    <property type="component" value="Unassembled WGS sequence"/>
</dbReference>
<proteinExistence type="inferred from homology"/>
<evidence type="ECO:0000313" key="7">
    <source>
        <dbReference type="Proteomes" id="UP000321722"/>
    </source>
</evidence>
<evidence type="ECO:0000259" key="5">
    <source>
        <dbReference type="PROSITE" id="PS51898"/>
    </source>
</evidence>
<dbReference type="PROSITE" id="PS51898">
    <property type="entry name" value="TYR_RECOMBINASE"/>
    <property type="match status" value="1"/>
</dbReference>
<accession>A0A510WTX4</accession>
<evidence type="ECO:0000256" key="3">
    <source>
        <dbReference type="ARBA" id="ARBA00023125"/>
    </source>
</evidence>
<keyword evidence="3" id="KW-0238">DNA-binding</keyword>
<keyword evidence="4" id="KW-0233">DNA recombination</keyword>
<gene>
    <name evidence="6" type="primary">xerC</name>
    <name evidence="6" type="ORF">LAV01_15160</name>
</gene>
<organism evidence="6 7">
    <name type="scientific">Ligilactobacillus aviarius</name>
    <dbReference type="NCBI Taxonomy" id="1606"/>
    <lineage>
        <taxon>Bacteria</taxon>
        <taxon>Bacillati</taxon>
        <taxon>Bacillota</taxon>
        <taxon>Bacilli</taxon>
        <taxon>Lactobacillales</taxon>
        <taxon>Lactobacillaceae</taxon>
        <taxon>Ligilactobacillus</taxon>
    </lineage>
</organism>
<dbReference type="InterPro" id="IPR010998">
    <property type="entry name" value="Integrase_recombinase_N"/>
</dbReference>
<dbReference type="Pfam" id="PF00589">
    <property type="entry name" value="Phage_integrase"/>
    <property type="match status" value="1"/>
</dbReference>
<keyword evidence="7" id="KW-1185">Reference proteome</keyword>
<reference evidence="6 7" key="1">
    <citation type="submission" date="2019-07" db="EMBL/GenBank/DDBJ databases">
        <title>Whole genome shotgun sequence of Lactobacillus aviarius subsp. aviarius NBRC 102162.</title>
        <authorList>
            <person name="Hosoyama A."/>
            <person name="Uohara A."/>
            <person name="Ohji S."/>
            <person name="Ichikawa N."/>
        </authorList>
    </citation>
    <scope>NUCLEOTIDE SEQUENCE [LARGE SCALE GENOMIC DNA]</scope>
    <source>
        <strain evidence="6 7">NBRC 102162</strain>
    </source>
</reference>
<evidence type="ECO:0000256" key="4">
    <source>
        <dbReference type="ARBA" id="ARBA00023172"/>
    </source>
</evidence>
<dbReference type="GeneID" id="29934382"/>
<dbReference type="GO" id="GO:0003677">
    <property type="term" value="F:DNA binding"/>
    <property type="evidence" value="ECO:0007669"/>
    <property type="project" value="UniProtKB-KW"/>
</dbReference>
<dbReference type="RefSeq" id="WP_057826616.1">
    <property type="nucleotide sequence ID" value="NZ_BAAACL010000009.1"/>
</dbReference>
<feature type="domain" description="Tyr recombinase" evidence="5">
    <location>
        <begin position="112"/>
        <end position="295"/>
    </location>
</feature>
<dbReference type="InterPro" id="IPR050808">
    <property type="entry name" value="Phage_Integrase"/>
</dbReference>
<dbReference type="PANTHER" id="PTHR30629:SF2">
    <property type="entry name" value="PROPHAGE INTEGRASE INTS-RELATED"/>
    <property type="match status" value="1"/>
</dbReference>
<comment type="similarity">
    <text evidence="1">Belongs to the 'phage' integrase family.</text>
</comment>
<dbReference type="Gene3D" id="1.10.150.130">
    <property type="match status" value="1"/>
</dbReference>
<dbReference type="GO" id="GO:0006310">
    <property type="term" value="P:DNA recombination"/>
    <property type="evidence" value="ECO:0007669"/>
    <property type="project" value="UniProtKB-KW"/>
</dbReference>
<dbReference type="AlphaFoldDB" id="A0A510WTX4"/>
<dbReference type="InterPro" id="IPR011010">
    <property type="entry name" value="DNA_brk_join_enz"/>
</dbReference>
<evidence type="ECO:0000313" key="6">
    <source>
        <dbReference type="EMBL" id="GEK42684.1"/>
    </source>
</evidence>
<name>A0A510WTX4_9LACO</name>
<dbReference type="GO" id="GO:0015074">
    <property type="term" value="P:DNA integration"/>
    <property type="evidence" value="ECO:0007669"/>
    <property type="project" value="UniProtKB-KW"/>
</dbReference>
<dbReference type="CDD" id="cd01189">
    <property type="entry name" value="INT_ICEBs1_C_like"/>
    <property type="match status" value="1"/>
</dbReference>
<dbReference type="SUPFAM" id="SSF56349">
    <property type="entry name" value="DNA breaking-rejoining enzymes"/>
    <property type="match status" value="1"/>
</dbReference>
<evidence type="ECO:0000256" key="2">
    <source>
        <dbReference type="ARBA" id="ARBA00022908"/>
    </source>
</evidence>
<dbReference type="EMBL" id="BJUI01000040">
    <property type="protein sequence ID" value="GEK42684.1"/>
    <property type="molecule type" value="Genomic_DNA"/>
</dbReference>
<dbReference type="PANTHER" id="PTHR30629">
    <property type="entry name" value="PROPHAGE INTEGRASE"/>
    <property type="match status" value="1"/>
</dbReference>
<sequence length="302" mass="35099">MKNIDENTTLLEYFKLWIKLYKDGAVREVTLRKYWETYHFIEKNIPNLKLKDVTRIKYQELLNLYAQSHERQTVKDFHHQIKAALLDAYDDELIKKDPTRRIVIKGKKPKKKKTKFLNENELKLLLKQLKTNKNDPSLDWLVLLVAKTGLRFAEALGVTPNDFDFENQTLTINKTWNYKEAKGGFQPTKNESSNRKIALDWKTCLQFNNLTLQLNSISPIFVKKRIYILSNKCIKAGIPEISIHGLRHTHASLLLYAGVSIAGVSKRLGHASITTTENTYLHIIKELETQDNTLIKQHLSQL</sequence>
<dbReference type="Gene3D" id="1.10.443.10">
    <property type="entry name" value="Intergrase catalytic core"/>
    <property type="match status" value="1"/>
</dbReference>
<dbReference type="InterPro" id="IPR002104">
    <property type="entry name" value="Integrase_catalytic"/>
</dbReference>
<comment type="caution">
    <text evidence="6">The sequence shown here is derived from an EMBL/GenBank/DDBJ whole genome shotgun (WGS) entry which is preliminary data.</text>
</comment>
<keyword evidence="2" id="KW-0229">DNA integration</keyword>
<dbReference type="InterPro" id="IPR013762">
    <property type="entry name" value="Integrase-like_cat_sf"/>
</dbReference>